<evidence type="ECO:0000256" key="2">
    <source>
        <dbReference type="ARBA" id="ARBA00010973"/>
    </source>
</evidence>
<dbReference type="GO" id="GO:0005975">
    <property type="term" value="P:carbohydrate metabolic process"/>
    <property type="evidence" value="ECO:0007669"/>
    <property type="project" value="InterPro"/>
</dbReference>
<dbReference type="EMBL" id="JACICD010000001">
    <property type="protein sequence ID" value="MBB3770389.1"/>
    <property type="molecule type" value="Genomic_DNA"/>
</dbReference>
<evidence type="ECO:0000256" key="3">
    <source>
        <dbReference type="ARBA" id="ARBA00020071"/>
    </source>
</evidence>
<name>A0A839Z459_9HYPH</name>
<dbReference type="RefSeq" id="WP_183188491.1">
    <property type="nucleotide sequence ID" value="NZ_JACICD010000001.1"/>
</dbReference>
<comment type="function">
    <text evidence="1">Is involved in generating a small heat-stable compound (Nod), an acylated oligomer of N-acetylglucosamine, that stimulates mitosis in various plant protoplasts.</text>
</comment>
<dbReference type="PANTHER" id="PTHR43123">
    <property type="entry name" value="POLYSACCHARIDE DEACETYLASE-RELATED"/>
    <property type="match status" value="1"/>
</dbReference>
<dbReference type="InterPro" id="IPR002509">
    <property type="entry name" value="NODB_dom"/>
</dbReference>
<comment type="similarity">
    <text evidence="2">Belongs to the polysaccharide deacetylase family.</text>
</comment>
<evidence type="ECO:0000256" key="4">
    <source>
        <dbReference type="ARBA" id="ARBA00032976"/>
    </source>
</evidence>
<dbReference type="SUPFAM" id="SSF88713">
    <property type="entry name" value="Glycoside hydrolase/deacetylase"/>
    <property type="match status" value="1"/>
</dbReference>
<dbReference type="AlphaFoldDB" id="A0A839Z459"/>
<dbReference type="Proteomes" id="UP000533469">
    <property type="component" value="Unassembled WGS sequence"/>
</dbReference>
<protein>
    <recommendedName>
        <fullName evidence="3">Chitooligosaccharide deacetylase</fullName>
    </recommendedName>
    <alternativeName>
        <fullName evidence="4">Nodulation protein B</fullName>
    </alternativeName>
</protein>
<evidence type="ECO:0000313" key="7">
    <source>
        <dbReference type="Proteomes" id="UP000533469"/>
    </source>
</evidence>
<gene>
    <name evidence="6" type="ORF">FHS55_000975</name>
</gene>
<accession>A0A839Z459</accession>
<dbReference type="PROSITE" id="PS51677">
    <property type="entry name" value="NODB"/>
    <property type="match status" value="1"/>
</dbReference>
<dbReference type="PANTHER" id="PTHR43123:SF1">
    <property type="entry name" value="POLYSACCHARIDE DEACETYLASE-RELATED"/>
    <property type="match status" value="1"/>
</dbReference>
<evidence type="ECO:0000313" key="6">
    <source>
        <dbReference type="EMBL" id="MBB3770389.1"/>
    </source>
</evidence>
<reference evidence="6 7" key="1">
    <citation type="submission" date="2020-08" db="EMBL/GenBank/DDBJ databases">
        <title>Genomic Encyclopedia of Type Strains, Phase IV (KMG-IV): sequencing the most valuable type-strain genomes for metagenomic binning, comparative biology and taxonomic classification.</title>
        <authorList>
            <person name="Goeker M."/>
        </authorList>
    </citation>
    <scope>NUCLEOTIDE SEQUENCE [LARGE SCALE GENOMIC DNA]</scope>
    <source>
        <strain evidence="6 7">DSM 5895</strain>
    </source>
</reference>
<comment type="caution">
    <text evidence="6">The sequence shown here is derived from an EMBL/GenBank/DDBJ whole genome shotgun (WGS) entry which is preliminary data.</text>
</comment>
<proteinExistence type="inferred from homology"/>
<dbReference type="Gene3D" id="3.20.20.370">
    <property type="entry name" value="Glycoside hydrolase/deacetylase"/>
    <property type="match status" value="1"/>
</dbReference>
<dbReference type="GO" id="GO:0016810">
    <property type="term" value="F:hydrolase activity, acting on carbon-nitrogen (but not peptide) bonds"/>
    <property type="evidence" value="ECO:0007669"/>
    <property type="project" value="InterPro"/>
</dbReference>
<sequence length="314" mass="34570">MSTLGPERDFAGYRGREPAIRWPNGARLAVSVVVNVEEGAELSIGAGDERNESIYEAVEATEGARDLCMESHFEYGTRAGWPRIRKALADRAIPATLNANGRALALSPWIATEAVADGHEVAAHGWRWERHVHMDEAEERGAIARSVDAIAAAAGTPPVGWHTRSATSVRTRDLLVAHGGFLYDSNAYNDDVPYVVTIAGHDHVVLPYAFDTNDMRYFNRGGFTFAEDFARYCSAAFDRLYEEGATRPRMLSIGLHLRIIGRPARIAGLEMFLDHALGHPGVWFARRDTIAHHWRAGLGLPVWQARSTPKGFAA</sequence>
<organism evidence="6 7">
    <name type="scientific">Ancylobacter tetraedralis</name>
    <dbReference type="NCBI Taxonomy" id="217068"/>
    <lineage>
        <taxon>Bacteria</taxon>
        <taxon>Pseudomonadati</taxon>
        <taxon>Pseudomonadota</taxon>
        <taxon>Alphaproteobacteria</taxon>
        <taxon>Hyphomicrobiales</taxon>
        <taxon>Xanthobacteraceae</taxon>
        <taxon>Ancylobacter</taxon>
    </lineage>
</organism>
<dbReference type="Pfam" id="PF01522">
    <property type="entry name" value="Polysacc_deac_1"/>
    <property type="match status" value="1"/>
</dbReference>
<evidence type="ECO:0000259" key="5">
    <source>
        <dbReference type="PROSITE" id="PS51677"/>
    </source>
</evidence>
<dbReference type="InterPro" id="IPR011330">
    <property type="entry name" value="Glyco_hydro/deAcase_b/a-brl"/>
</dbReference>
<evidence type="ECO:0000256" key="1">
    <source>
        <dbReference type="ARBA" id="ARBA00003236"/>
    </source>
</evidence>
<feature type="domain" description="NodB homology" evidence="5">
    <location>
        <begin position="67"/>
        <end position="285"/>
    </location>
</feature>
<keyword evidence="7" id="KW-1185">Reference proteome</keyword>